<dbReference type="GO" id="GO:0005829">
    <property type="term" value="C:cytosol"/>
    <property type="evidence" value="ECO:0007669"/>
    <property type="project" value="TreeGrafter"/>
</dbReference>
<dbReference type="GO" id="GO:0008804">
    <property type="term" value="F:carbamate kinase activity"/>
    <property type="evidence" value="ECO:0007669"/>
    <property type="project" value="UniProtKB-UniRule"/>
</dbReference>
<dbReference type="InterPro" id="IPR001048">
    <property type="entry name" value="Asp/Glu/Uridylate_kinase"/>
</dbReference>
<dbReference type="Pfam" id="PF00696">
    <property type="entry name" value="AA_kinase"/>
    <property type="match status" value="1"/>
</dbReference>
<keyword evidence="2 5" id="KW-0808">Transferase</keyword>
<dbReference type="InterPro" id="IPR036393">
    <property type="entry name" value="AceGlu_kinase-like_sf"/>
</dbReference>
<dbReference type="Gene3D" id="3.40.1160.10">
    <property type="entry name" value="Acetylglutamate kinase-like"/>
    <property type="match status" value="1"/>
</dbReference>
<dbReference type="PRINTS" id="PR01469">
    <property type="entry name" value="CARBMTKINASE"/>
</dbReference>
<dbReference type="InterPro" id="IPR003964">
    <property type="entry name" value="Carb_kinase"/>
</dbReference>
<dbReference type="EMBL" id="DTMQ01000009">
    <property type="protein sequence ID" value="HGE98666.1"/>
    <property type="molecule type" value="Genomic_DNA"/>
</dbReference>
<evidence type="ECO:0000256" key="2">
    <source>
        <dbReference type="ARBA" id="ARBA00022679"/>
    </source>
</evidence>
<evidence type="ECO:0000313" key="7">
    <source>
        <dbReference type="EMBL" id="HGE98666.1"/>
    </source>
</evidence>
<protein>
    <recommendedName>
        <fullName evidence="4 5">Carbamate kinase</fullName>
    </recommendedName>
</protein>
<dbReference type="NCBIfam" id="NF009007">
    <property type="entry name" value="PRK12352.1"/>
    <property type="match status" value="1"/>
</dbReference>
<dbReference type="FunFam" id="3.40.1160.10:FF:000007">
    <property type="entry name" value="Carbamate kinase"/>
    <property type="match status" value="1"/>
</dbReference>
<feature type="domain" description="Aspartate/glutamate/uridylate kinase" evidence="6">
    <location>
        <begin position="3"/>
        <end position="294"/>
    </location>
</feature>
<dbReference type="CDD" id="cd04235">
    <property type="entry name" value="AAK_CK"/>
    <property type="match status" value="1"/>
</dbReference>
<proteinExistence type="inferred from homology"/>
<gene>
    <name evidence="7" type="primary">arcC</name>
    <name evidence="7" type="ORF">ENX07_01135</name>
</gene>
<name>A0A7C3UXS0_UNCW3</name>
<evidence type="ECO:0000256" key="3">
    <source>
        <dbReference type="ARBA" id="ARBA00022777"/>
    </source>
</evidence>
<dbReference type="PANTHER" id="PTHR30409:SF1">
    <property type="entry name" value="CARBAMATE KINASE-RELATED"/>
    <property type="match status" value="1"/>
</dbReference>
<sequence>MGKVCVCAIGGNSLIKGPNNLSFYDQYETVKETCRHLIPIIEAGYELALTHGNGPQVGFLLLRSHFSRNILPEIPLEGGNAMTQGEIGYMITSAFTNILREEKIEKEVVAIITRVLVNQKGLAFRRPSKPIGPFYSRSEAVELEKKYHWVLKEDAGRGFRRLVPSPEPIDILEKEAIRNLIADGKIVIAVGGGGIPVVKENGFYKGIAAVIDKDLATSLLATLIGAELFIISTAVDAVYLNYGKPNRKRLRVLTVEDCKRYLKEGHFPEGSMGPKIRSAIRFLERGGKEVIITSPEKISQALRGKAGTRIVPED</sequence>
<evidence type="ECO:0000256" key="1">
    <source>
        <dbReference type="ARBA" id="ARBA00011066"/>
    </source>
</evidence>
<evidence type="ECO:0000256" key="5">
    <source>
        <dbReference type="PIRNR" id="PIRNR000723"/>
    </source>
</evidence>
<comment type="caution">
    <text evidence="7">The sequence shown here is derived from an EMBL/GenBank/DDBJ whole genome shotgun (WGS) entry which is preliminary data.</text>
</comment>
<dbReference type="AlphaFoldDB" id="A0A7C3UXS0"/>
<comment type="similarity">
    <text evidence="1 5">Belongs to the carbamate kinase family.</text>
</comment>
<dbReference type="NCBIfam" id="TIGR00746">
    <property type="entry name" value="arcC"/>
    <property type="match status" value="1"/>
</dbReference>
<dbReference type="PANTHER" id="PTHR30409">
    <property type="entry name" value="CARBAMATE KINASE"/>
    <property type="match status" value="1"/>
</dbReference>
<reference evidence="7" key="1">
    <citation type="journal article" date="2020" name="mSystems">
        <title>Genome- and Community-Level Interaction Insights into Carbon Utilization and Element Cycling Functions of Hydrothermarchaeota in Hydrothermal Sediment.</title>
        <authorList>
            <person name="Zhou Z."/>
            <person name="Liu Y."/>
            <person name="Xu W."/>
            <person name="Pan J."/>
            <person name="Luo Z.H."/>
            <person name="Li M."/>
        </authorList>
    </citation>
    <scope>NUCLEOTIDE SEQUENCE [LARGE SCALE GENOMIC DNA]</scope>
    <source>
        <strain evidence="7">SpSt-906</strain>
    </source>
</reference>
<accession>A0A7C3UXS0</accession>
<evidence type="ECO:0000256" key="4">
    <source>
        <dbReference type="NCBIfam" id="TIGR00746"/>
    </source>
</evidence>
<dbReference type="PIRSF" id="PIRSF000723">
    <property type="entry name" value="Carbamate_kin"/>
    <property type="match status" value="1"/>
</dbReference>
<dbReference type="GO" id="GO:0019546">
    <property type="term" value="P:L-arginine deiminase pathway"/>
    <property type="evidence" value="ECO:0007669"/>
    <property type="project" value="TreeGrafter"/>
</dbReference>
<keyword evidence="3 5" id="KW-0418">Kinase</keyword>
<evidence type="ECO:0000259" key="6">
    <source>
        <dbReference type="Pfam" id="PF00696"/>
    </source>
</evidence>
<dbReference type="SUPFAM" id="SSF53633">
    <property type="entry name" value="Carbamate kinase-like"/>
    <property type="match status" value="1"/>
</dbReference>
<organism evidence="7">
    <name type="scientific">candidate division WOR-3 bacterium</name>
    <dbReference type="NCBI Taxonomy" id="2052148"/>
    <lineage>
        <taxon>Bacteria</taxon>
        <taxon>Bacteria division WOR-3</taxon>
    </lineage>
</organism>